<evidence type="ECO:0000256" key="5">
    <source>
        <dbReference type="ARBA" id="ARBA00022842"/>
    </source>
</evidence>
<keyword evidence="6" id="KW-0413">Isomerase</keyword>
<keyword evidence="4" id="KW-0479">Metal-binding</keyword>
<dbReference type="Pfam" id="PF02880">
    <property type="entry name" value="PGM_PMM_III"/>
    <property type="match status" value="1"/>
</dbReference>
<dbReference type="SUPFAM" id="SSF55957">
    <property type="entry name" value="Phosphoglucomutase, C-terminal domain"/>
    <property type="match status" value="1"/>
</dbReference>
<evidence type="ECO:0000313" key="11">
    <source>
        <dbReference type="Proteomes" id="UP001201873"/>
    </source>
</evidence>
<dbReference type="InterPro" id="IPR005844">
    <property type="entry name" value="A-D-PHexomutase_a/b/a-I"/>
</dbReference>
<comment type="caution">
    <text evidence="10">The sequence shown here is derived from an EMBL/GenBank/DDBJ whole genome shotgun (WGS) entry which is preliminary data.</text>
</comment>
<proteinExistence type="inferred from homology"/>
<dbReference type="Proteomes" id="UP001201873">
    <property type="component" value="Unassembled WGS sequence"/>
</dbReference>
<dbReference type="InterPro" id="IPR005845">
    <property type="entry name" value="A-D-PHexomutase_a/b/a-II"/>
</dbReference>
<evidence type="ECO:0000256" key="4">
    <source>
        <dbReference type="ARBA" id="ARBA00022723"/>
    </source>
</evidence>
<dbReference type="Pfam" id="PF02878">
    <property type="entry name" value="PGM_PMM_I"/>
    <property type="match status" value="1"/>
</dbReference>
<dbReference type="InterPro" id="IPR016055">
    <property type="entry name" value="A-D-PHexomutase_a/b/a-I/II/III"/>
</dbReference>
<protein>
    <submittedName>
        <fullName evidence="10">Phospho-sugar mutase</fullName>
    </submittedName>
</protein>
<sequence length="612" mass="64084">MVQAWLAADPDPDDRRELARLRAEVGTDPTALDRLRECFRTPLRFGTAGLRGPLRPGPAGMNTAVVRRATAGLARWLLPLPVGPPSPTPLVVIGYDARHRSEAFALDAARVAAGAGLRVLVLPEALPTPVLAFAVRRLRAHAGIMITASHNPAGDNGYKVFLGGSRTVDDPGWGAQLVAPVDQEIERHIAGTGPAATLRLRDHWQRLDQGIVTQYVRAAASTVLTLTAHTPVARTPTAQARATTGPADPAGSRATGIGVGVGVGVCDGGRPVVVHTPLHGVGGRVLAEVFMAAGLAAPIVVDEQAEPDPDFPTVRWPNPEEPGALDLALALADRVDADLVIATDPDADRCAVAVDGRLLTGDEIGLLLADLVLAHRPGPVATTVVSSRGLRALADERGVPHRETLTGFKWIMRADPRLVFGYEEALGYAVAPELVRDKDGITAALALALLATTAKRRGRTLSDLLDDLAARLGVHVTAQRSVRLADPNRIAAVMRRLRATPPSSLAGLPVTTHRDLLRTEPAPGAGPGLGPAAGIRTGLPPADVLVLHLGPDRVIFRPSGTEPKLKAYLEVVEPVPGAAPAAVGPARTRARTRLTALAAAVDALLTDLDDAH</sequence>
<evidence type="ECO:0000256" key="2">
    <source>
        <dbReference type="ARBA" id="ARBA00010231"/>
    </source>
</evidence>
<evidence type="ECO:0000259" key="9">
    <source>
        <dbReference type="Pfam" id="PF02880"/>
    </source>
</evidence>
<evidence type="ECO:0000259" key="7">
    <source>
        <dbReference type="Pfam" id="PF02878"/>
    </source>
</evidence>
<dbReference type="Gene3D" id="3.40.120.10">
    <property type="entry name" value="Alpha-D-Glucose-1,6-Bisphosphate, subunit A, domain 3"/>
    <property type="match status" value="3"/>
</dbReference>
<evidence type="ECO:0000256" key="6">
    <source>
        <dbReference type="ARBA" id="ARBA00023235"/>
    </source>
</evidence>
<dbReference type="InterPro" id="IPR036900">
    <property type="entry name" value="A-D-PHexomutase_C_sf"/>
</dbReference>
<dbReference type="PANTHER" id="PTHR45745">
    <property type="entry name" value="PHOSPHOMANNOMUTASE 45A"/>
    <property type="match status" value="1"/>
</dbReference>
<dbReference type="InterPro" id="IPR016066">
    <property type="entry name" value="A-D-PHexomutase_CS"/>
</dbReference>
<evidence type="ECO:0000259" key="8">
    <source>
        <dbReference type="Pfam" id="PF02879"/>
    </source>
</evidence>
<dbReference type="InterPro" id="IPR005841">
    <property type="entry name" value="Alpha-D-phosphohexomutase_SF"/>
</dbReference>
<dbReference type="PRINTS" id="PR00509">
    <property type="entry name" value="PGMPMM"/>
</dbReference>
<organism evidence="10 11">
    <name type="scientific">Frankia umida</name>
    <dbReference type="NCBI Taxonomy" id="573489"/>
    <lineage>
        <taxon>Bacteria</taxon>
        <taxon>Bacillati</taxon>
        <taxon>Actinomycetota</taxon>
        <taxon>Actinomycetes</taxon>
        <taxon>Frankiales</taxon>
        <taxon>Frankiaceae</taxon>
        <taxon>Frankia</taxon>
    </lineage>
</organism>
<dbReference type="CDD" id="cd05799">
    <property type="entry name" value="PGM2"/>
    <property type="match status" value="1"/>
</dbReference>
<keyword evidence="5" id="KW-0460">Magnesium</keyword>
<dbReference type="EMBL" id="JALKFT010000024">
    <property type="protein sequence ID" value="MCK9877956.1"/>
    <property type="molecule type" value="Genomic_DNA"/>
</dbReference>
<evidence type="ECO:0000313" key="10">
    <source>
        <dbReference type="EMBL" id="MCK9877956.1"/>
    </source>
</evidence>
<dbReference type="PANTHER" id="PTHR45745:SF1">
    <property type="entry name" value="PHOSPHOGLUCOMUTASE 2B-RELATED"/>
    <property type="match status" value="1"/>
</dbReference>
<dbReference type="InterPro" id="IPR005846">
    <property type="entry name" value="A-D-PHexomutase_a/b/a-III"/>
</dbReference>
<dbReference type="PROSITE" id="PS00710">
    <property type="entry name" value="PGM_PMM"/>
    <property type="match status" value="1"/>
</dbReference>
<dbReference type="SUPFAM" id="SSF53738">
    <property type="entry name" value="Phosphoglucomutase, first 3 domains"/>
    <property type="match status" value="3"/>
</dbReference>
<reference evidence="10 11" key="1">
    <citation type="submission" date="2022-04" db="EMBL/GenBank/DDBJ databases">
        <title>Genome diversity in the genus Frankia.</title>
        <authorList>
            <person name="Carlos-Shanley C."/>
            <person name="Hahn D."/>
        </authorList>
    </citation>
    <scope>NUCLEOTIDE SEQUENCE [LARGE SCALE GENOMIC DNA]</scope>
    <source>
        <strain evidence="10 11">Ag45/Mut15</strain>
    </source>
</reference>
<dbReference type="Pfam" id="PF02879">
    <property type="entry name" value="PGM_PMM_II"/>
    <property type="match status" value="1"/>
</dbReference>
<feature type="domain" description="Alpha-D-phosphohexomutase alpha/beta/alpha" evidence="7">
    <location>
        <begin position="44"/>
        <end position="164"/>
    </location>
</feature>
<feature type="domain" description="Alpha-D-phosphohexomutase alpha/beta/alpha" evidence="9">
    <location>
        <begin position="360"/>
        <end position="469"/>
    </location>
</feature>
<feature type="domain" description="Alpha-D-phosphohexomutase alpha/beta/alpha" evidence="8">
    <location>
        <begin position="273"/>
        <end position="355"/>
    </location>
</feature>
<evidence type="ECO:0000256" key="1">
    <source>
        <dbReference type="ARBA" id="ARBA00001946"/>
    </source>
</evidence>
<keyword evidence="11" id="KW-1185">Reference proteome</keyword>
<keyword evidence="3" id="KW-0597">Phosphoprotein</keyword>
<dbReference type="RefSeq" id="WP_248826124.1">
    <property type="nucleotide sequence ID" value="NZ_JALKFT010000024.1"/>
</dbReference>
<comment type="cofactor">
    <cofactor evidence="1">
        <name>Mg(2+)</name>
        <dbReference type="ChEBI" id="CHEBI:18420"/>
    </cofactor>
</comment>
<gene>
    <name evidence="10" type="ORF">MXD59_19620</name>
</gene>
<name>A0ABT0K2L2_9ACTN</name>
<accession>A0ABT0K2L2</accession>
<comment type="similarity">
    <text evidence="2">Belongs to the phosphohexose mutase family.</text>
</comment>
<evidence type="ECO:0000256" key="3">
    <source>
        <dbReference type="ARBA" id="ARBA00022553"/>
    </source>
</evidence>